<proteinExistence type="predicted"/>
<organism evidence="2 3">
    <name type="scientific">Araneus ventricosus</name>
    <name type="common">Orbweaver spider</name>
    <name type="synonym">Epeira ventricosa</name>
    <dbReference type="NCBI Taxonomy" id="182803"/>
    <lineage>
        <taxon>Eukaryota</taxon>
        <taxon>Metazoa</taxon>
        <taxon>Ecdysozoa</taxon>
        <taxon>Arthropoda</taxon>
        <taxon>Chelicerata</taxon>
        <taxon>Arachnida</taxon>
        <taxon>Araneae</taxon>
        <taxon>Araneomorphae</taxon>
        <taxon>Entelegynae</taxon>
        <taxon>Araneoidea</taxon>
        <taxon>Araneidae</taxon>
        <taxon>Araneus</taxon>
    </lineage>
</organism>
<name>A0A4Y2KTA7_ARAVE</name>
<keyword evidence="3" id="KW-1185">Reference proteome</keyword>
<comment type="caution">
    <text evidence="2">The sequence shown here is derived from an EMBL/GenBank/DDBJ whole genome shotgun (WGS) entry which is preliminary data.</text>
</comment>
<reference evidence="2 3" key="1">
    <citation type="journal article" date="2019" name="Sci. Rep.">
        <title>Orb-weaving spider Araneus ventricosus genome elucidates the spidroin gene catalogue.</title>
        <authorList>
            <person name="Kono N."/>
            <person name="Nakamura H."/>
            <person name="Ohtoshi R."/>
            <person name="Moran D.A.P."/>
            <person name="Shinohara A."/>
            <person name="Yoshida Y."/>
            <person name="Fujiwara M."/>
            <person name="Mori M."/>
            <person name="Tomita M."/>
            <person name="Arakawa K."/>
        </authorList>
    </citation>
    <scope>NUCLEOTIDE SEQUENCE [LARGE SCALE GENOMIC DNA]</scope>
</reference>
<sequence length="108" mass="12224">MYGESSSTSKIMENNASFSNIPENKKHRQQEKQSLHKLATRVESKSLISTNNSAQRLTANSQCEQDSKEILRASKTFAVVQQLREYIVFPTGCDVPENHLENSLYLCS</sequence>
<accession>A0A4Y2KTA7</accession>
<dbReference type="EMBL" id="BGPR01115901">
    <property type="protein sequence ID" value="GBN05399.1"/>
    <property type="molecule type" value="Genomic_DNA"/>
</dbReference>
<evidence type="ECO:0000256" key="1">
    <source>
        <dbReference type="SAM" id="MobiDB-lite"/>
    </source>
</evidence>
<evidence type="ECO:0000313" key="3">
    <source>
        <dbReference type="Proteomes" id="UP000499080"/>
    </source>
</evidence>
<feature type="compositionally biased region" description="Basic and acidic residues" evidence="1">
    <location>
        <begin position="30"/>
        <end position="44"/>
    </location>
</feature>
<feature type="compositionally biased region" description="Polar residues" evidence="1">
    <location>
        <begin position="1"/>
        <end position="22"/>
    </location>
</feature>
<dbReference type="AlphaFoldDB" id="A0A4Y2KTA7"/>
<evidence type="ECO:0000313" key="2">
    <source>
        <dbReference type="EMBL" id="GBN05399.1"/>
    </source>
</evidence>
<gene>
    <name evidence="2" type="ORF">AVEN_171470_1</name>
</gene>
<feature type="region of interest" description="Disordered" evidence="1">
    <location>
        <begin position="1"/>
        <end position="49"/>
    </location>
</feature>
<dbReference type="Proteomes" id="UP000499080">
    <property type="component" value="Unassembled WGS sequence"/>
</dbReference>
<protein>
    <submittedName>
        <fullName evidence="2">Uncharacterized protein</fullName>
    </submittedName>
</protein>